<keyword evidence="2" id="KW-1185">Reference proteome</keyword>
<protein>
    <submittedName>
        <fullName evidence="1">Uncharacterized protein</fullName>
    </submittedName>
</protein>
<evidence type="ECO:0000313" key="1">
    <source>
        <dbReference type="EMBL" id="GGL09703.1"/>
    </source>
</evidence>
<dbReference type="Proteomes" id="UP000638263">
    <property type="component" value="Unassembled WGS sequence"/>
</dbReference>
<comment type="caution">
    <text evidence="1">The sequence shown here is derived from an EMBL/GenBank/DDBJ whole genome shotgun (WGS) entry which is preliminary data.</text>
</comment>
<reference evidence="1" key="2">
    <citation type="submission" date="2020-09" db="EMBL/GenBank/DDBJ databases">
        <authorList>
            <person name="Sun Q."/>
            <person name="Zhou Y."/>
        </authorList>
    </citation>
    <scope>NUCLEOTIDE SEQUENCE</scope>
    <source>
        <strain evidence="1">CGMCC 4.3508</strain>
    </source>
</reference>
<name>A0A917VSF4_9NOCA</name>
<dbReference type="AlphaFoldDB" id="A0A917VSF4"/>
<sequence length="91" mass="9833">MSDENHEDLEATRRTLRIERAATAVVLHGYRGDKAGVAHAADALFAEGADIADVVVPLAWALARLPRGLDEPTELLDRLAALHCIGDRPPQ</sequence>
<dbReference type="EMBL" id="BMMH01000004">
    <property type="protein sequence ID" value="GGL09703.1"/>
    <property type="molecule type" value="Genomic_DNA"/>
</dbReference>
<proteinExistence type="predicted"/>
<evidence type="ECO:0000313" key="2">
    <source>
        <dbReference type="Proteomes" id="UP000638263"/>
    </source>
</evidence>
<dbReference type="RefSeq" id="WP_058854347.1">
    <property type="nucleotide sequence ID" value="NZ_BMMH01000004.1"/>
</dbReference>
<organism evidence="1 2">
    <name type="scientific">Nocardia jinanensis</name>
    <dbReference type="NCBI Taxonomy" id="382504"/>
    <lineage>
        <taxon>Bacteria</taxon>
        <taxon>Bacillati</taxon>
        <taxon>Actinomycetota</taxon>
        <taxon>Actinomycetes</taxon>
        <taxon>Mycobacteriales</taxon>
        <taxon>Nocardiaceae</taxon>
        <taxon>Nocardia</taxon>
    </lineage>
</organism>
<accession>A0A917VSF4</accession>
<reference evidence="1" key="1">
    <citation type="journal article" date="2014" name="Int. J. Syst. Evol. Microbiol.">
        <title>Complete genome sequence of Corynebacterium casei LMG S-19264T (=DSM 44701T), isolated from a smear-ripened cheese.</title>
        <authorList>
            <consortium name="US DOE Joint Genome Institute (JGI-PGF)"/>
            <person name="Walter F."/>
            <person name="Albersmeier A."/>
            <person name="Kalinowski J."/>
            <person name="Ruckert C."/>
        </authorList>
    </citation>
    <scope>NUCLEOTIDE SEQUENCE</scope>
    <source>
        <strain evidence="1">CGMCC 4.3508</strain>
    </source>
</reference>
<gene>
    <name evidence="1" type="ORF">GCM10011588_25110</name>
</gene>